<dbReference type="InterPro" id="IPR051795">
    <property type="entry name" value="Glycosyl_Hydrlase_43"/>
</dbReference>
<feature type="signal peptide" evidence="7">
    <location>
        <begin position="1"/>
        <end position="20"/>
    </location>
</feature>
<name>A0A0A2N3W2_9FLAO</name>
<protein>
    <submittedName>
        <fullName evidence="9">Alpha-N-arabinofuranosidase</fullName>
    </submittedName>
</protein>
<dbReference type="Pfam" id="PF17851">
    <property type="entry name" value="GH43_C2"/>
    <property type="match status" value="1"/>
</dbReference>
<comment type="caution">
    <text evidence="9">The sequence shown here is derived from an EMBL/GenBank/DDBJ whole genome shotgun (WGS) entry which is preliminary data.</text>
</comment>
<evidence type="ECO:0000256" key="2">
    <source>
        <dbReference type="ARBA" id="ARBA00022801"/>
    </source>
</evidence>
<evidence type="ECO:0000313" key="10">
    <source>
        <dbReference type="Proteomes" id="UP000030111"/>
    </source>
</evidence>
<evidence type="ECO:0000256" key="4">
    <source>
        <dbReference type="PIRSR" id="PIRSR606710-1"/>
    </source>
</evidence>
<evidence type="ECO:0000256" key="6">
    <source>
        <dbReference type="RuleBase" id="RU361187"/>
    </source>
</evidence>
<feature type="active site" description="Proton donor" evidence="4">
    <location>
        <position position="189"/>
    </location>
</feature>
<dbReference type="GO" id="GO:0004553">
    <property type="term" value="F:hydrolase activity, hydrolyzing O-glycosyl compounds"/>
    <property type="evidence" value="ECO:0007669"/>
    <property type="project" value="InterPro"/>
</dbReference>
<keyword evidence="10" id="KW-1185">Reference proteome</keyword>
<dbReference type="InterPro" id="IPR041542">
    <property type="entry name" value="GH43_C2"/>
</dbReference>
<feature type="domain" description="Beta-xylosidase C-terminal Concanavalin A-like" evidence="8">
    <location>
        <begin position="327"/>
        <end position="520"/>
    </location>
</feature>
<evidence type="ECO:0000256" key="1">
    <source>
        <dbReference type="ARBA" id="ARBA00009865"/>
    </source>
</evidence>
<dbReference type="Gene3D" id="2.60.120.200">
    <property type="match status" value="1"/>
</dbReference>
<dbReference type="OrthoDB" id="9801455at2"/>
<dbReference type="SUPFAM" id="SSF75005">
    <property type="entry name" value="Arabinanase/levansucrase/invertase"/>
    <property type="match status" value="1"/>
</dbReference>
<dbReference type="Proteomes" id="UP000030111">
    <property type="component" value="Unassembled WGS sequence"/>
</dbReference>
<reference evidence="9 10" key="1">
    <citation type="submission" date="2013-09" db="EMBL/GenBank/DDBJ databases">
        <authorList>
            <person name="Zeng Z."/>
            <person name="Chen C."/>
        </authorList>
    </citation>
    <scope>NUCLEOTIDE SEQUENCE [LARGE SCALE GENOMIC DNA]</scope>
    <source>
        <strain evidence="9 10">WB 4.1-42</strain>
    </source>
</reference>
<feature type="chain" id="PRO_5002003810" evidence="7">
    <location>
        <begin position="21"/>
        <end position="523"/>
    </location>
</feature>
<evidence type="ECO:0000256" key="3">
    <source>
        <dbReference type="ARBA" id="ARBA00023295"/>
    </source>
</evidence>
<feature type="site" description="Important for catalytic activity, responsible for pKa modulation of the active site Glu and correct orientation of both the proton donor and substrate" evidence="5">
    <location>
        <position position="140"/>
    </location>
</feature>
<evidence type="ECO:0000256" key="7">
    <source>
        <dbReference type="SAM" id="SignalP"/>
    </source>
</evidence>
<dbReference type="Pfam" id="PF04616">
    <property type="entry name" value="Glyco_hydro_43"/>
    <property type="match status" value="1"/>
</dbReference>
<keyword evidence="3 6" id="KW-0326">Glycosidase</keyword>
<accession>A0A0A2N3W2</accession>
<gene>
    <name evidence="9" type="ORF">Q766_03265</name>
</gene>
<dbReference type="PANTHER" id="PTHR42812:SF12">
    <property type="entry name" value="BETA-XYLOSIDASE-RELATED"/>
    <property type="match status" value="1"/>
</dbReference>
<dbReference type="InterPro" id="IPR006710">
    <property type="entry name" value="Glyco_hydro_43"/>
</dbReference>
<dbReference type="InterPro" id="IPR023296">
    <property type="entry name" value="Glyco_hydro_beta-prop_sf"/>
</dbReference>
<dbReference type="RefSeq" id="WP_026992508.1">
    <property type="nucleotide sequence ID" value="NZ_JRLY01000001.1"/>
</dbReference>
<dbReference type="CDD" id="cd18617">
    <property type="entry name" value="GH43_XynB-like"/>
    <property type="match status" value="1"/>
</dbReference>
<dbReference type="Gene3D" id="2.115.10.20">
    <property type="entry name" value="Glycosyl hydrolase domain, family 43"/>
    <property type="match status" value="1"/>
</dbReference>
<feature type="active site" description="Proton acceptor" evidence="4">
    <location>
        <position position="34"/>
    </location>
</feature>
<dbReference type="EMBL" id="JRLY01000001">
    <property type="protein sequence ID" value="KGO95130.1"/>
    <property type="molecule type" value="Genomic_DNA"/>
</dbReference>
<evidence type="ECO:0000313" key="9">
    <source>
        <dbReference type="EMBL" id="KGO95130.1"/>
    </source>
</evidence>
<dbReference type="GO" id="GO:0005975">
    <property type="term" value="P:carbohydrate metabolic process"/>
    <property type="evidence" value="ECO:0007669"/>
    <property type="project" value="InterPro"/>
</dbReference>
<evidence type="ECO:0000259" key="8">
    <source>
        <dbReference type="Pfam" id="PF17851"/>
    </source>
</evidence>
<dbReference type="AlphaFoldDB" id="A0A0A2N3W2"/>
<evidence type="ECO:0000256" key="5">
    <source>
        <dbReference type="PIRSR" id="PIRSR606710-2"/>
    </source>
</evidence>
<dbReference type="STRING" id="1121898.GCA_000422725_01123"/>
<dbReference type="InterPro" id="IPR013320">
    <property type="entry name" value="ConA-like_dom_sf"/>
</dbReference>
<keyword evidence="7" id="KW-0732">Signal</keyword>
<dbReference type="SUPFAM" id="SSF49899">
    <property type="entry name" value="Concanavalin A-like lectins/glucanases"/>
    <property type="match status" value="1"/>
</dbReference>
<proteinExistence type="inferred from homology"/>
<organism evidence="9 10">
    <name type="scientific">Flavobacterium subsaxonicum WB 4.1-42 = DSM 21790</name>
    <dbReference type="NCBI Taxonomy" id="1121898"/>
    <lineage>
        <taxon>Bacteria</taxon>
        <taxon>Pseudomonadati</taxon>
        <taxon>Bacteroidota</taxon>
        <taxon>Flavobacteriia</taxon>
        <taxon>Flavobacteriales</taxon>
        <taxon>Flavobacteriaceae</taxon>
        <taxon>Flavobacterium</taxon>
    </lineage>
</organism>
<dbReference type="eggNOG" id="COG3507">
    <property type="taxonomic scope" value="Bacteria"/>
</dbReference>
<dbReference type="PANTHER" id="PTHR42812">
    <property type="entry name" value="BETA-XYLOSIDASE"/>
    <property type="match status" value="1"/>
</dbReference>
<comment type="similarity">
    <text evidence="1 6">Belongs to the glycosyl hydrolase 43 family.</text>
</comment>
<keyword evidence="2 6" id="KW-0378">Hydrolase</keyword>
<sequence>MKKVTLLVLLLNLCCLTGYGQGYKNPIIPGFHPDPSVCRVGDDFYLVTSSFEYFPGVPLYHSKDLINWEQIGHCLTRPSQLPLQKAGVSGGIYAPTIRYHEGTFYMITTNVSDKGNFIVHTKDPRGEWSDPVWLEQKGIDPSLYFEGDKCYLTTNPDNTIYLSEINPITGQQLTPAKALWTGTGGRYPESPHLYKKDGWYYLMISEGGTEYGHKVTISRSKHIDGPYDSNPSNPILTHANVATQMNPIQGTGHADFVQAKDGSWWMVCLGFRPQSGLHHMLGRETFLAPVRWDKDAWPVVNGNGTIDLNMDVTTLPLQPFKKPVFDTDFKDTKLGLEWNYLRNPRLENYSLTDKKSTLRLKASTVQLHDIDTPTFVARRQEHINFKASTALNLNDAQDGDASGVTVFMSNKSHYDMFVKQSASADRQVVVLRYRMGELTHIAQEITIPKGKVYLQVTGSADFYSFAYSTDGKNFTSAGKMNVAYISSETVGGFTGIYLGLFATSKNQTSKAYADFDTFEYVGQ</sequence>